<comment type="caution">
    <text evidence="3">The sequence shown here is derived from an EMBL/GenBank/DDBJ whole genome shotgun (WGS) entry which is preliminary data.</text>
</comment>
<gene>
    <name evidence="3" type="ORF">JZM24_05645</name>
</gene>
<dbReference type="RefSeq" id="WP_215668960.1">
    <property type="nucleotide sequence ID" value="NZ_JAFJYC010000001.1"/>
</dbReference>
<sequence>MTLPAAGAWRDRPVIKWLLGYALLTVALMFAGGAWILLPEKRRLEQVQRVFNAQLPTHGGHSHIVLPLHAEKAGAGPRSSHGGAWPPPAAAKAGAAPATGDNAGVWRCQRFAQDPVSLFMPPALGPPAGLRWRVTPAGDETRQRGWMVALTTDYAGLERLLSAITALQGCLGLQALSLKATPEGLMLDFRLTPANEKEDDNEESPAGA</sequence>
<dbReference type="Proteomes" id="UP000811282">
    <property type="component" value="Unassembled WGS sequence"/>
</dbReference>
<evidence type="ECO:0008006" key="5">
    <source>
        <dbReference type="Google" id="ProtNLM"/>
    </source>
</evidence>
<keyword evidence="2" id="KW-0812">Transmembrane</keyword>
<evidence type="ECO:0000313" key="3">
    <source>
        <dbReference type="EMBL" id="MBT9431750.1"/>
    </source>
</evidence>
<proteinExistence type="predicted"/>
<keyword evidence="2" id="KW-0472">Membrane</keyword>
<evidence type="ECO:0000313" key="4">
    <source>
        <dbReference type="Proteomes" id="UP000811282"/>
    </source>
</evidence>
<evidence type="ECO:0000256" key="1">
    <source>
        <dbReference type="SAM" id="MobiDB-lite"/>
    </source>
</evidence>
<keyword evidence="2" id="KW-1133">Transmembrane helix</keyword>
<feature type="transmembrane region" description="Helical" evidence="2">
    <location>
        <begin position="18"/>
        <end position="38"/>
    </location>
</feature>
<organism evidence="3 4">
    <name type="scientific">Candidatus Sodalis endolongispinus</name>
    <dbReference type="NCBI Taxonomy" id="2812662"/>
    <lineage>
        <taxon>Bacteria</taxon>
        <taxon>Pseudomonadati</taxon>
        <taxon>Pseudomonadota</taxon>
        <taxon>Gammaproteobacteria</taxon>
        <taxon>Enterobacterales</taxon>
        <taxon>Bruguierivoracaceae</taxon>
        <taxon>Sodalis</taxon>
    </lineage>
</organism>
<evidence type="ECO:0000256" key="2">
    <source>
        <dbReference type="SAM" id="Phobius"/>
    </source>
</evidence>
<accession>A0ABS5Y9S0</accession>
<feature type="region of interest" description="Disordered" evidence="1">
    <location>
        <begin position="75"/>
        <end position="98"/>
    </location>
</feature>
<dbReference type="EMBL" id="JAFJYC010000001">
    <property type="protein sequence ID" value="MBT9431750.1"/>
    <property type="molecule type" value="Genomic_DNA"/>
</dbReference>
<protein>
    <recommendedName>
        <fullName evidence="5">Pilus assembly protein PilO</fullName>
    </recommendedName>
</protein>
<reference evidence="3 4" key="1">
    <citation type="journal article" date="2021" name="Genome Biol. Evol.">
        <title>The evolution of interdependence in a four-way mealybug symbiosis.</title>
        <authorList>
            <person name="Garber A.I."/>
            <person name="Kupper M."/>
            <person name="Laetsch D.R."/>
            <person name="Weldon S.R."/>
            <person name="Ladinsky M.S."/>
            <person name="Bjorkman P.J."/>
            <person name="McCutcheon J.P."/>
        </authorList>
    </citation>
    <scope>NUCLEOTIDE SEQUENCE [LARGE SCALE GENOMIC DNA]</scope>
    <source>
        <strain evidence="3">SOD</strain>
    </source>
</reference>
<keyword evidence="4" id="KW-1185">Reference proteome</keyword>
<name>A0ABS5Y9S0_9GAMM</name>